<name>A0ABU5Z962_9FLAO</name>
<feature type="signal peptide" evidence="1">
    <location>
        <begin position="1"/>
        <end position="25"/>
    </location>
</feature>
<comment type="caution">
    <text evidence="2">The sequence shown here is derived from an EMBL/GenBank/DDBJ whole genome shotgun (WGS) entry which is preliminary data.</text>
</comment>
<proteinExistence type="predicted"/>
<dbReference type="InterPro" id="IPR025396">
    <property type="entry name" value="DUF4302"/>
</dbReference>
<dbReference type="RefSeq" id="WP_323983660.1">
    <property type="nucleotide sequence ID" value="NZ_JAYKBW010000010.1"/>
</dbReference>
<dbReference type="Pfam" id="PF14135">
    <property type="entry name" value="DUF4302"/>
    <property type="match status" value="1"/>
</dbReference>
<evidence type="ECO:0000313" key="3">
    <source>
        <dbReference type="Proteomes" id="UP001311730"/>
    </source>
</evidence>
<protein>
    <submittedName>
        <fullName evidence="2">DUF4302 domain-containing protein</fullName>
    </submittedName>
</protein>
<keyword evidence="1" id="KW-0732">Signal</keyword>
<organism evidence="2 3">
    <name type="scientific">Capnocytophaga gingivalis</name>
    <dbReference type="NCBI Taxonomy" id="1017"/>
    <lineage>
        <taxon>Bacteria</taxon>
        <taxon>Pseudomonadati</taxon>
        <taxon>Bacteroidota</taxon>
        <taxon>Flavobacteriia</taxon>
        <taxon>Flavobacteriales</taxon>
        <taxon>Flavobacteriaceae</taxon>
        <taxon>Capnocytophaga</taxon>
    </lineage>
</organism>
<accession>A0ABU5Z962</accession>
<keyword evidence="3" id="KW-1185">Reference proteome</keyword>
<sequence length="566" mass="63943">MKKQQYILLSAILLLLGACSQKEEAVYGKGTSYVQRTNQTLSEYASTLEGTPQWLLTLYAGENQSYGGYNFLVSFARGKVTAASEVLPTEETSDYSLLFGEKAILSFDTYNKVLHYFVEPSFLFPHGKEGDNQFEIQSYKDGVFSLRGKRSNNLMTLSPFKGNKATYLAKIGERTSLFKSVGIAPITLDQKQVALTLHPTLHQLSFTTEGSTQKVAFAYTEKGLKLYEPTTIGGYTFTEFALSEDNQELSTLDGKHKAALSYTLPYDFNSRSLWLNLTEDNCGSNTIFASLYQRYKNFSYSNTAYSTSPQIRVGFNTEESGITFSFYENATTRYTLDFLPVVGKPNQVNIVEGVRSLNWNVFASLYPLVDALIQYAPYEITNVNNNGRQYQWVSTKDNQVRFVTTPRLPRLPYNFTTKRTTISFASNYVSETILTAYKGVRRRSRTVNSVRVREVLNPVIYFGKEGNAAGFHFYLTRTPTAGGTSTNVNVVLNMDYLGVACNANQLNMVEKANLRENTNWKNYTYLEPLVKVFTDNAPYTMTDYGSGTFGWTSVKNPDIWFYTQEQ</sequence>
<feature type="chain" id="PRO_5045568681" evidence="1">
    <location>
        <begin position="26"/>
        <end position="566"/>
    </location>
</feature>
<dbReference type="PROSITE" id="PS51257">
    <property type="entry name" value="PROKAR_LIPOPROTEIN"/>
    <property type="match status" value="1"/>
</dbReference>
<evidence type="ECO:0000313" key="2">
    <source>
        <dbReference type="EMBL" id="MEB3075479.1"/>
    </source>
</evidence>
<dbReference type="Proteomes" id="UP001311730">
    <property type="component" value="Unassembled WGS sequence"/>
</dbReference>
<evidence type="ECO:0000256" key="1">
    <source>
        <dbReference type="SAM" id="SignalP"/>
    </source>
</evidence>
<reference evidence="2 3" key="1">
    <citation type="submission" date="2023-12" db="EMBL/GenBank/DDBJ databases">
        <title>Genomic sequences of Capnocytophaga and Parvimonas strains.</title>
        <authorList>
            <person name="Watt R.M."/>
            <person name="Wang M."/>
            <person name="Yang T."/>
            <person name="Tong W.M."/>
        </authorList>
    </citation>
    <scope>NUCLEOTIDE SEQUENCE [LARGE SCALE GENOMIC DNA]</scope>
    <source>
        <strain evidence="2 3">CCUG 13096</strain>
    </source>
</reference>
<gene>
    <name evidence="2" type="ORF">VJJ08_09235</name>
</gene>
<dbReference type="EMBL" id="JAYKBW010000010">
    <property type="protein sequence ID" value="MEB3075479.1"/>
    <property type="molecule type" value="Genomic_DNA"/>
</dbReference>